<sequence>MSKSCMQPSGEVSACTAKKGSCNVPGNGQPAVSICIRASLTNRASTSAFETGLLWLYGSSTRELNRALNRDSSQHPLSPIIVQFENRSWLQMHLTRIKMGFSCKFSQIAPTDL</sequence>
<dbReference type="EMBL" id="BLXT01000055">
    <property type="protein sequence ID" value="GFN73971.1"/>
    <property type="molecule type" value="Genomic_DNA"/>
</dbReference>
<protein>
    <submittedName>
        <fullName evidence="1">Uncharacterized protein</fullName>
    </submittedName>
</protein>
<dbReference type="Proteomes" id="UP000735302">
    <property type="component" value="Unassembled WGS sequence"/>
</dbReference>
<gene>
    <name evidence="1" type="ORF">PoB_000047700</name>
</gene>
<accession>A0AAV3XVU6</accession>
<dbReference type="AlphaFoldDB" id="A0AAV3XVU6"/>
<proteinExistence type="predicted"/>
<keyword evidence="2" id="KW-1185">Reference proteome</keyword>
<evidence type="ECO:0000313" key="2">
    <source>
        <dbReference type="Proteomes" id="UP000735302"/>
    </source>
</evidence>
<organism evidence="1 2">
    <name type="scientific">Plakobranchus ocellatus</name>
    <dbReference type="NCBI Taxonomy" id="259542"/>
    <lineage>
        <taxon>Eukaryota</taxon>
        <taxon>Metazoa</taxon>
        <taxon>Spiralia</taxon>
        <taxon>Lophotrochozoa</taxon>
        <taxon>Mollusca</taxon>
        <taxon>Gastropoda</taxon>
        <taxon>Heterobranchia</taxon>
        <taxon>Euthyneura</taxon>
        <taxon>Panpulmonata</taxon>
        <taxon>Sacoglossa</taxon>
        <taxon>Placobranchoidea</taxon>
        <taxon>Plakobranchidae</taxon>
        <taxon>Plakobranchus</taxon>
    </lineage>
</organism>
<reference evidence="1 2" key="1">
    <citation type="journal article" date="2021" name="Elife">
        <title>Chloroplast acquisition without the gene transfer in kleptoplastic sea slugs, Plakobranchus ocellatus.</title>
        <authorList>
            <person name="Maeda T."/>
            <person name="Takahashi S."/>
            <person name="Yoshida T."/>
            <person name="Shimamura S."/>
            <person name="Takaki Y."/>
            <person name="Nagai Y."/>
            <person name="Toyoda A."/>
            <person name="Suzuki Y."/>
            <person name="Arimoto A."/>
            <person name="Ishii H."/>
            <person name="Satoh N."/>
            <person name="Nishiyama T."/>
            <person name="Hasebe M."/>
            <person name="Maruyama T."/>
            <person name="Minagawa J."/>
            <person name="Obokata J."/>
            <person name="Shigenobu S."/>
        </authorList>
    </citation>
    <scope>NUCLEOTIDE SEQUENCE [LARGE SCALE GENOMIC DNA]</scope>
</reference>
<evidence type="ECO:0000313" key="1">
    <source>
        <dbReference type="EMBL" id="GFN73971.1"/>
    </source>
</evidence>
<name>A0AAV3XVU6_9GAST</name>
<comment type="caution">
    <text evidence="1">The sequence shown here is derived from an EMBL/GenBank/DDBJ whole genome shotgun (WGS) entry which is preliminary data.</text>
</comment>